<keyword evidence="3" id="KW-0677">Repeat</keyword>
<dbReference type="EC" id="2.7.11.1" evidence="1"/>
<evidence type="ECO:0000256" key="1">
    <source>
        <dbReference type="ARBA" id="ARBA00012513"/>
    </source>
</evidence>
<proteinExistence type="predicted"/>
<feature type="disulfide bond" evidence="7">
    <location>
        <begin position="625"/>
        <end position="634"/>
    </location>
</feature>
<feature type="domain" description="EGF-like" evidence="10">
    <location>
        <begin position="837"/>
        <end position="876"/>
    </location>
</feature>
<dbReference type="SMART" id="SM00220">
    <property type="entry name" value="S_TKc"/>
    <property type="match status" value="1"/>
</dbReference>
<accession>A0A6A5C4P6</accession>
<keyword evidence="2" id="KW-0808">Transferase</keyword>
<dbReference type="Pfam" id="PF00069">
    <property type="entry name" value="Pkinase"/>
    <property type="match status" value="1"/>
</dbReference>
<organism evidence="11 12">
    <name type="scientific">Naegleria fowleri</name>
    <name type="common">Brain eating amoeba</name>
    <dbReference type="NCBI Taxonomy" id="5763"/>
    <lineage>
        <taxon>Eukaryota</taxon>
        <taxon>Discoba</taxon>
        <taxon>Heterolobosea</taxon>
        <taxon>Tetramitia</taxon>
        <taxon>Eutetramitia</taxon>
        <taxon>Vahlkampfiidae</taxon>
        <taxon>Naegleria</taxon>
    </lineage>
</organism>
<evidence type="ECO:0000259" key="9">
    <source>
        <dbReference type="PROSITE" id="PS50011"/>
    </source>
</evidence>
<evidence type="ECO:0000259" key="10">
    <source>
        <dbReference type="PROSITE" id="PS50026"/>
    </source>
</evidence>
<dbReference type="GO" id="GO:0004674">
    <property type="term" value="F:protein serine/threonine kinase activity"/>
    <property type="evidence" value="ECO:0007669"/>
    <property type="project" value="UniProtKB-EC"/>
</dbReference>
<feature type="domain" description="EGF-like" evidence="10">
    <location>
        <begin position="439"/>
        <end position="472"/>
    </location>
</feature>
<dbReference type="VEuPathDB" id="AmoebaDB:NF0019540"/>
<evidence type="ECO:0000256" key="2">
    <source>
        <dbReference type="ARBA" id="ARBA00022679"/>
    </source>
</evidence>
<dbReference type="VEuPathDB" id="AmoebaDB:NfTy_068180"/>
<feature type="domain" description="EGF-like" evidence="10">
    <location>
        <begin position="759"/>
        <end position="798"/>
    </location>
</feature>
<feature type="transmembrane region" description="Helical" evidence="8">
    <location>
        <begin position="12"/>
        <end position="27"/>
    </location>
</feature>
<feature type="domain" description="EGF-like" evidence="10">
    <location>
        <begin position="477"/>
        <end position="511"/>
    </location>
</feature>
<dbReference type="OMA" id="TNCEIYY"/>
<evidence type="ECO:0000313" key="11">
    <source>
        <dbReference type="EMBL" id="KAF0980309.1"/>
    </source>
</evidence>
<feature type="disulfide bond" evidence="7">
    <location>
        <begin position="788"/>
        <end position="797"/>
    </location>
</feature>
<keyword evidence="7" id="KW-0245">EGF-like domain</keyword>
<keyword evidence="8" id="KW-1133">Transmembrane helix</keyword>
<dbReference type="PANTHER" id="PTHR43671">
    <property type="entry name" value="SERINE/THREONINE-PROTEIN KINASE NEK"/>
    <property type="match status" value="1"/>
</dbReference>
<gene>
    <name evidence="11" type="ORF">FDP41_013523</name>
</gene>
<feature type="disulfide bond" evidence="7">
    <location>
        <begin position="383"/>
        <end position="392"/>
    </location>
</feature>
<dbReference type="VEuPathDB" id="AmoebaDB:FDP41_013523"/>
<protein>
    <recommendedName>
        <fullName evidence="1">non-specific serine/threonine protein kinase</fullName>
        <ecNumber evidence="1">2.7.11.1</ecNumber>
    </recommendedName>
</protein>
<evidence type="ECO:0000256" key="4">
    <source>
        <dbReference type="ARBA" id="ARBA00022741"/>
    </source>
</evidence>
<dbReference type="Gene3D" id="2.120.10.30">
    <property type="entry name" value="TolB, C-terminal domain"/>
    <property type="match status" value="2"/>
</dbReference>
<dbReference type="Pfam" id="PF01436">
    <property type="entry name" value="NHL"/>
    <property type="match status" value="1"/>
</dbReference>
<feature type="transmembrane region" description="Helical" evidence="8">
    <location>
        <begin position="1905"/>
        <end position="1934"/>
    </location>
</feature>
<keyword evidence="7" id="KW-1015">Disulfide bond</keyword>
<keyword evidence="12" id="KW-1185">Reference proteome</keyword>
<evidence type="ECO:0000256" key="3">
    <source>
        <dbReference type="ARBA" id="ARBA00022737"/>
    </source>
</evidence>
<evidence type="ECO:0000256" key="5">
    <source>
        <dbReference type="ARBA" id="ARBA00022777"/>
    </source>
</evidence>
<feature type="disulfide bond" evidence="7">
    <location>
        <begin position="462"/>
        <end position="471"/>
    </location>
</feature>
<feature type="domain" description="Protein kinase" evidence="9">
    <location>
        <begin position="1997"/>
        <end position="2256"/>
    </location>
</feature>
<dbReference type="InterPro" id="IPR000742">
    <property type="entry name" value="EGF"/>
</dbReference>
<reference evidence="11 12" key="1">
    <citation type="journal article" date="2019" name="Sci. Rep.">
        <title>Nanopore sequencing improves the draft genome of the human pathogenic amoeba Naegleria fowleri.</title>
        <authorList>
            <person name="Liechti N."/>
            <person name="Schurch N."/>
            <person name="Bruggmann R."/>
            <person name="Wittwer M."/>
        </authorList>
    </citation>
    <scope>NUCLEOTIDE SEQUENCE [LARGE SCALE GENOMIC DNA]</scope>
    <source>
        <strain evidence="11 12">ATCC 30894</strain>
    </source>
</reference>
<dbReference type="InterPro" id="IPR011009">
    <property type="entry name" value="Kinase-like_dom_sf"/>
</dbReference>
<dbReference type="InterPro" id="IPR000719">
    <property type="entry name" value="Prot_kinase_dom"/>
</dbReference>
<dbReference type="InterPro" id="IPR050660">
    <property type="entry name" value="NEK_Ser/Thr_kinase"/>
</dbReference>
<dbReference type="InterPro" id="IPR001258">
    <property type="entry name" value="NHL_repeat"/>
</dbReference>
<dbReference type="RefSeq" id="XP_044565022.1">
    <property type="nucleotide sequence ID" value="XM_044704163.1"/>
</dbReference>
<keyword evidence="5" id="KW-0418">Kinase</keyword>
<dbReference type="VEuPathDB" id="AmoebaDB:NfTy_028340"/>
<dbReference type="SUPFAM" id="SSF56112">
    <property type="entry name" value="Protein kinase-like (PK-like)"/>
    <property type="match status" value="1"/>
</dbReference>
<evidence type="ECO:0000256" key="6">
    <source>
        <dbReference type="ARBA" id="ARBA00022840"/>
    </source>
</evidence>
<keyword evidence="6" id="KW-0067">ATP-binding</keyword>
<feature type="domain" description="EGF-like" evidence="10">
    <location>
        <begin position="596"/>
        <end position="635"/>
    </location>
</feature>
<dbReference type="OrthoDB" id="409374at2759"/>
<dbReference type="VEuPathDB" id="AmoebaDB:NfTy_088960"/>
<dbReference type="SMART" id="SM00181">
    <property type="entry name" value="EGF"/>
    <property type="match status" value="11"/>
</dbReference>
<dbReference type="PROSITE" id="PS00108">
    <property type="entry name" value="PROTEIN_KINASE_ST"/>
    <property type="match status" value="1"/>
</dbReference>
<dbReference type="InterPro" id="IPR008271">
    <property type="entry name" value="Ser/Thr_kinase_AS"/>
</dbReference>
<name>A0A6A5C4P6_NAEFO</name>
<dbReference type="SUPFAM" id="SSF101898">
    <property type="entry name" value="NHL repeat"/>
    <property type="match status" value="1"/>
</dbReference>
<evidence type="ECO:0000256" key="7">
    <source>
        <dbReference type="PROSITE-ProRule" id="PRU00076"/>
    </source>
</evidence>
<dbReference type="GeneID" id="68120738"/>
<dbReference type="PROSITE" id="PS01186">
    <property type="entry name" value="EGF_2"/>
    <property type="match status" value="6"/>
</dbReference>
<comment type="caution">
    <text evidence="7">Lacks conserved residue(s) required for the propagation of feature annotation.</text>
</comment>
<dbReference type="VEuPathDB" id="AmoebaDB:NF0004740"/>
<evidence type="ECO:0000256" key="8">
    <source>
        <dbReference type="SAM" id="Phobius"/>
    </source>
</evidence>
<dbReference type="Proteomes" id="UP000444721">
    <property type="component" value="Unassembled WGS sequence"/>
</dbReference>
<dbReference type="Gene3D" id="1.10.510.10">
    <property type="entry name" value="Transferase(Phosphotransferase) domain 1"/>
    <property type="match status" value="1"/>
</dbReference>
<dbReference type="PROSITE" id="PS00022">
    <property type="entry name" value="EGF_1"/>
    <property type="match status" value="6"/>
</dbReference>
<keyword evidence="8" id="KW-0472">Membrane</keyword>
<dbReference type="GO" id="GO:0005524">
    <property type="term" value="F:ATP binding"/>
    <property type="evidence" value="ECO:0007669"/>
    <property type="project" value="UniProtKB-KW"/>
</dbReference>
<keyword evidence="4" id="KW-0547">Nucleotide-binding</keyword>
<comment type="caution">
    <text evidence="11">The sequence shown here is derived from an EMBL/GenBank/DDBJ whole genome shotgun (WGS) entry which is preliminary data.</text>
</comment>
<feature type="domain" description="EGF-like" evidence="10">
    <location>
        <begin position="360"/>
        <end position="393"/>
    </location>
</feature>
<dbReference type="Gene3D" id="2.10.25.10">
    <property type="entry name" value="Laminin"/>
    <property type="match status" value="7"/>
</dbReference>
<dbReference type="PANTHER" id="PTHR43671:SF13">
    <property type="entry name" value="SERINE_THREONINE-PROTEIN KINASE NEK2"/>
    <property type="match status" value="1"/>
</dbReference>
<feature type="disulfide bond" evidence="7">
    <location>
        <begin position="866"/>
        <end position="875"/>
    </location>
</feature>
<evidence type="ECO:0000313" key="12">
    <source>
        <dbReference type="Proteomes" id="UP000444721"/>
    </source>
</evidence>
<dbReference type="PROSITE" id="PS50026">
    <property type="entry name" value="EGF_3"/>
    <property type="match status" value="6"/>
</dbReference>
<dbReference type="InterPro" id="IPR011042">
    <property type="entry name" value="6-blade_b-propeller_TolB-like"/>
</dbReference>
<dbReference type="CDD" id="cd00054">
    <property type="entry name" value="EGF_CA"/>
    <property type="match status" value="1"/>
</dbReference>
<dbReference type="EMBL" id="VFQX01000019">
    <property type="protein sequence ID" value="KAF0980309.1"/>
    <property type="molecule type" value="Genomic_DNA"/>
</dbReference>
<feature type="disulfide bond" evidence="7">
    <location>
        <begin position="501"/>
        <end position="510"/>
    </location>
</feature>
<dbReference type="PROSITE" id="PS50011">
    <property type="entry name" value="PROTEIN_KINASE_DOM"/>
    <property type="match status" value="1"/>
</dbReference>
<keyword evidence="8" id="KW-0812">Transmembrane</keyword>
<sequence>MTNPQAYHHRVWFRLMISLIFIIYWTSSDYCVRGAGVIDVSYQVSNVMTNLESTLYGAVVHPTNGQYLISVVGYVYQIDPTTLVKKVFTGNGAGDAVDNVPALSAKYYDPTQLAAGTRYVYIADSYNYVVRQYDLTTGMVSFVYQAAPVPFKKGMNGVAATKDDSVVFICDGGRSQVIKWTRQNNTSVVVASGLNFPLGLTLTPDGDLFIADTENHVIRKLYANGTLTIFAGTLGQPGFSGDGGPATSALLRFPQGVTYNYASKEVYIVDRHNHAIRKVDANGIITRVAGNGVQGAPGYLDVNGPLFNYPTDMSFHGSKPEFLITDTNNQVLRRLIITCADTKSYVLSSDYSKCLAICYGKNSADPTVCSGNGTCTDPNQCTCRSGYYSPECALYDCYGIVFNDTRVCSGRGSCYAPNNCSCNPNYSGNNCQTYYCYGVVNSNTSGVCSGHGTCSSYNNCTCNPGYYGSNCELYYCNGIQFNSSSVCNGNGTCTAPDTCSCKSGYSGTNCEIYYCNNILSNSSSVCNGKGKCTGPNNCTCTTSGYFGQYCDQFKCYGIVNTDTNNACSGNGTCIAPNVCSCNNGPKSGKYYGDQCQYYNCSGISYNDPNVCSSFGTCVAPDTCSCKSGYSGTNCEIYYCNNILFNSSSVCNGKGKCTGPNNCTCTTSGYFGQYCDQFKCYGIVNTDTNNACSGNGTCIAPNVCSCNNGPKSGKYYGDQCQYYNCSGISYNDPNVCSSFGTCVAPDACVCQPGRNGTNCNNPLCFGKQSDEKDVCNGRGRCDSTDKCTCNAGFGGESCQYSICFGLLSNSSEVCSKHGTCIGPDSCQCYPGYGTNTCNVTSCFGISSIDLSVCSSQGKCYELDKCTCYDGFVGNTCQYHGVQLDGSTSVIYSSKKSITSLAPSFSSKTCLELFPEDISLLGDTNNVECKWDSSEFKINLGYGHLIDNMNLLRLTPYNITLRVDTTAANTMKQNSQYGVTLDLALSSYPSGLDIVVRASSNNTYQGFRNMSLSWMCYSSDSSTQVATQCVTGVQNYLSNLANKPIIIIPSSLFSEFSGSVYYRQLPLALQGNNGLSTAFSTRPYSVVYAKVTYPSYNILSDTTIIDQNRFLDCVGESCILEVAPNGASSSMSYAFLDAFATLSSSYEKAQMIRIVNYQPSTSSVFASTYNGEFLVIGLATVPTSSSIKVSYKAYDKINLVMTNVEKSYSQQSNITIGVNMIDPYISNFTPETSTLSYQWSVKDLSLNTEIISQTSSSLQIAAGSLGPGEYKVALSMMIVGDSSRNDNMNVTGTFVGTLTVLNSTITIPDININTVPAISPYGRNLVLTATITSQSACNNVAWTLQSGLLRLTSNNLTSNASISTFISQNTFNEVIYGTNNVVSKLIIPASYLQAETTYVFGVSASNQDGASYARVSTRIDAKPRFHCEIYDPSSKMIAYESQFVIYCTHTVESVSSYLMEVFSNSNIKRMVVLSNTPKRWIIARLPYSPNGITVSVTLINTNGSIAKFQQSLSLNLPSTLAQDLSLTNTLNYVRYSFNGWRGNETLRIDSAVTVSSLFSLLQYSMSQRSQGTITKTTSDALATLLIDMINVLNGIPELGVNVDEKILQLVLTPLRNIYTMLYAQSPSTIDSQVTNIYNWLNYFLNAAGKHSDRFCSSATKSLLLDNSQVTEIVDLFGIWSTKSVDFTKLLISVANLARKVNSMSGNSSTPSIPLQLSSGSALFESVSQFNLLNGKKISLSNSVLIQFPTNFDSQMIRNGLTSSTTAIDILSSVSTPPNENSILSPVVSLSVLSRKDSSVLSVKDLSLSSPITLYFNGVTFMQNTSSMGTSLNLTCFYFDSVSNQWKYDGLSSNFTILKNESGLITYNLMCATTHLTSFSVMNIPQPEQSQRTNKPTTSPNSTDNSGIIAAIVVPILLVLIFTVILVVIGVIVFIVYRRKKAQSQLESVPTSRTIQIELGNDSGLDASFFPSDESVNFKPLSQGSSAGSSGTGFDPMSRYKNFIRIGQGAFGSVFKAEDTRNNKMKALKVIKFTNMEELNTMMKEGTQLMNIEHPNILKVNDFFVDKGNILVIDMDFYEHGDLSKLTAAEFHCSEKIIKQVIYQMCDALDYIHCRMKLIHRDVKPSNIFIKELDEDNIQIVLADFGLAKAQSNNSMNNSYAGTPLFMSPELGLGGKYYANTDIYSLGVAIYQIMTKDTFTSISNIYMAKEPAAVKEWLRTKLQEGQEYSPQLIDITLSMLEKDNLSRPQAQDILSNPYFDDQRRRRKKK</sequence>